<evidence type="ECO:0000313" key="1">
    <source>
        <dbReference type="EMBL" id="EFC94415.1"/>
    </source>
</evidence>
<gene>
    <name evidence="1" type="ORF">CLOSTHATH_07412</name>
</gene>
<sequence length="53" mass="5707">NYEKLLSSITLAGISGFSFRQGAWAGALPPVSAIFAGRRQLLGRKDTKTRGKI</sequence>
<dbReference type="AlphaFoldDB" id="D3AUU3"/>
<organism evidence="1 2">
    <name type="scientific">Hungatella hathewayi DSM 13479</name>
    <dbReference type="NCBI Taxonomy" id="566550"/>
    <lineage>
        <taxon>Bacteria</taxon>
        <taxon>Bacillati</taxon>
        <taxon>Bacillota</taxon>
        <taxon>Clostridia</taxon>
        <taxon>Lachnospirales</taxon>
        <taxon>Lachnospiraceae</taxon>
        <taxon>Hungatella</taxon>
    </lineage>
</organism>
<reference evidence="1 2" key="1">
    <citation type="submission" date="2010-01" db="EMBL/GenBank/DDBJ databases">
        <authorList>
            <person name="Weinstock G."/>
            <person name="Sodergren E."/>
            <person name="Clifton S."/>
            <person name="Fulton L."/>
            <person name="Fulton B."/>
            <person name="Courtney L."/>
            <person name="Fronick C."/>
            <person name="Harrison M."/>
            <person name="Strong C."/>
            <person name="Farmer C."/>
            <person name="Delahaunty K."/>
            <person name="Markovic C."/>
            <person name="Hall O."/>
            <person name="Minx P."/>
            <person name="Tomlinson C."/>
            <person name="Mitreva M."/>
            <person name="Nelson J."/>
            <person name="Hou S."/>
            <person name="Wollam A."/>
            <person name="Pepin K.H."/>
            <person name="Johnson M."/>
            <person name="Bhonagiri V."/>
            <person name="Nash W.E."/>
            <person name="Warren W."/>
            <person name="Chinwalla A."/>
            <person name="Mardis E.R."/>
            <person name="Wilson R.K."/>
        </authorList>
    </citation>
    <scope>NUCLEOTIDE SEQUENCE [LARGE SCALE GENOMIC DNA]</scope>
    <source>
        <strain evidence="1 2">DSM 13479</strain>
    </source>
</reference>
<proteinExistence type="predicted"/>
<comment type="caution">
    <text evidence="1">The sequence shown here is derived from an EMBL/GenBank/DDBJ whole genome shotgun (WGS) entry which is preliminary data.</text>
</comment>
<dbReference type="EMBL" id="ACIO01001134">
    <property type="protein sequence ID" value="EFC94415.1"/>
    <property type="molecule type" value="Genomic_DNA"/>
</dbReference>
<name>D3AUU3_9FIRM</name>
<dbReference type="Proteomes" id="UP000004968">
    <property type="component" value="Unassembled WGS sequence"/>
</dbReference>
<accession>D3AUU3</accession>
<dbReference type="HOGENOM" id="CLU_3054936_0_0_9"/>
<evidence type="ECO:0000313" key="2">
    <source>
        <dbReference type="Proteomes" id="UP000004968"/>
    </source>
</evidence>
<protein>
    <submittedName>
        <fullName evidence="1">Uncharacterized protein</fullName>
    </submittedName>
</protein>
<feature type="non-terminal residue" evidence="1">
    <location>
        <position position="1"/>
    </location>
</feature>